<gene>
    <name evidence="2" type="ordered locus">Sinac_7370</name>
</gene>
<dbReference type="AlphaFoldDB" id="L0DPW7"/>
<dbReference type="SUPFAM" id="SSF51735">
    <property type="entry name" value="NAD(P)-binding Rossmann-fold domains"/>
    <property type="match status" value="1"/>
</dbReference>
<dbReference type="STRING" id="886293.Sinac_7370"/>
<dbReference type="Gene3D" id="3.40.50.720">
    <property type="entry name" value="NAD(P)-binding Rossmann-like Domain"/>
    <property type="match status" value="1"/>
</dbReference>
<dbReference type="HOGENOM" id="CLU_778099_0_0_0"/>
<dbReference type="PANTHER" id="PTHR43377">
    <property type="entry name" value="BILIVERDIN REDUCTASE A"/>
    <property type="match status" value="1"/>
</dbReference>
<evidence type="ECO:0000313" key="2">
    <source>
        <dbReference type="EMBL" id="AGA31409.1"/>
    </source>
</evidence>
<evidence type="ECO:0000313" key="3">
    <source>
        <dbReference type="Proteomes" id="UP000010798"/>
    </source>
</evidence>
<dbReference type="eggNOG" id="COG0673">
    <property type="taxonomic scope" value="Bacteria"/>
</dbReference>
<protein>
    <submittedName>
        <fullName evidence="2">Putative dehydrogenase</fullName>
    </submittedName>
</protein>
<evidence type="ECO:0000259" key="1">
    <source>
        <dbReference type="Pfam" id="PF01408"/>
    </source>
</evidence>
<dbReference type="Pfam" id="PF01408">
    <property type="entry name" value="GFO_IDH_MocA"/>
    <property type="match status" value="1"/>
</dbReference>
<dbReference type="RefSeq" id="WP_015250478.1">
    <property type="nucleotide sequence ID" value="NC_019892.1"/>
</dbReference>
<dbReference type="Gene3D" id="3.30.360.10">
    <property type="entry name" value="Dihydrodipicolinate Reductase, domain 2"/>
    <property type="match status" value="1"/>
</dbReference>
<dbReference type="InterPro" id="IPR051450">
    <property type="entry name" value="Gfo/Idh/MocA_Oxidoreductases"/>
</dbReference>
<feature type="domain" description="Gfo/Idh/MocA-like oxidoreductase N-terminal" evidence="1">
    <location>
        <begin position="5"/>
        <end position="124"/>
    </location>
</feature>
<dbReference type="SUPFAM" id="SSF55347">
    <property type="entry name" value="Glyceraldehyde-3-phosphate dehydrogenase-like, C-terminal domain"/>
    <property type="match status" value="1"/>
</dbReference>
<dbReference type="GO" id="GO:0000166">
    <property type="term" value="F:nucleotide binding"/>
    <property type="evidence" value="ECO:0007669"/>
    <property type="project" value="InterPro"/>
</dbReference>
<dbReference type="PANTHER" id="PTHR43377:SF2">
    <property type="entry name" value="BINDING ROSSMANN FOLD OXIDOREDUCTASE, PUTATIVE (AFU_ORTHOLOGUE AFUA_4G00560)-RELATED"/>
    <property type="match status" value="1"/>
</dbReference>
<proteinExistence type="predicted"/>
<accession>L0DPW7</accession>
<dbReference type="OrthoDB" id="9815825at2"/>
<sequence>MNVYRVALIGCGAIAESGHFPTLLRHPRLKVAAVCDSRLTRAALLAAQAEDISTYADWRELLDREEVDAAVLTLPPEASPDVVIGCLQRGLHVLDEKPLAATVEDGRRVARAVVESARVFQVGFVLRYGDLVRHVARLATAIGVPSRTCVSIHDERLDRSNVEHFTRIQGFLRNSSAMTHEGSHVIDYAALWNPSPWTKVRARAECTAPDLAGPNHWQATVSLADGSSLEVEIGWLLTDSSSSTVTIEGPNGRLALDLLNGEGHCRIEGEEKRLALPSMAPEWDRQYDAFVAAIDRGIATEATIEDGLRALEVTAACEVSRRANAEVARSDSMSGKRI</sequence>
<keyword evidence="3" id="KW-1185">Reference proteome</keyword>
<name>L0DPW7_SINAD</name>
<organism evidence="2 3">
    <name type="scientific">Singulisphaera acidiphila (strain ATCC BAA-1392 / DSM 18658 / VKM B-2454 / MOB10)</name>
    <dbReference type="NCBI Taxonomy" id="886293"/>
    <lineage>
        <taxon>Bacteria</taxon>
        <taxon>Pseudomonadati</taxon>
        <taxon>Planctomycetota</taxon>
        <taxon>Planctomycetia</taxon>
        <taxon>Isosphaerales</taxon>
        <taxon>Isosphaeraceae</taxon>
        <taxon>Singulisphaera</taxon>
    </lineage>
</organism>
<dbReference type="EMBL" id="CP003364">
    <property type="protein sequence ID" value="AGA31409.1"/>
    <property type="molecule type" value="Genomic_DNA"/>
</dbReference>
<dbReference type="KEGG" id="saci:Sinac_7370"/>
<dbReference type="InterPro" id="IPR000683">
    <property type="entry name" value="Gfo/Idh/MocA-like_OxRdtase_N"/>
</dbReference>
<dbReference type="InterPro" id="IPR036291">
    <property type="entry name" value="NAD(P)-bd_dom_sf"/>
</dbReference>
<dbReference type="Proteomes" id="UP000010798">
    <property type="component" value="Chromosome"/>
</dbReference>
<reference evidence="2 3" key="1">
    <citation type="submission" date="2012-02" db="EMBL/GenBank/DDBJ databases">
        <title>Complete sequence of chromosome of Singulisphaera acidiphila DSM 18658.</title>
        <authorList>
            <consortium name="US DOE Joint Genome Institute (JGI-PGF)"/>
            <person name="Lucas S."/>
            <person name="Copeland A."/>
            <person name="Lapidus A."/>
            <person name="Glavina del Rio T."/>
            <person name="Dalin E."/>
            <person name="Tice H."/>
            <person name="Bruce D."/>
            <person name="Goodwin L."/>
            <person name="Pitluck S."/>
            <person name="Peters L."/>
            <person name="Ovchinnikova G."/>
            <person name="Chertkov O."/>
            <person name="Kyrpides N."/>
            <person name="Mavromatis K."/>
            <person name="Ivanova N."/>
            <person name="Brettin T."/>
            <person name="Detter J.C."/>
            <person name="Han C."/>
            <person name="Larimer F."/>
            <person name="Land M."/>
            <person name="Hauser L."/>
            <person name="Markowitz V."/>
            <person name="Cheng J.-F."/>
            <person name="Hugenholtz P."/>
            <person name="Woyke T."/>
            <person name="Wu D."/>
            <person name="Tindall B."/>
            <person name="Pomrenke H."/>
            <person name="Brambilla E."/>
            <person name="Klenk H.-P."/>
            <person name="Eisen J.A."/>
        </authorList>
    </citation>
    <scope>NUCLEOTIDE SEQUENCE [LARGE SCALE GENOMIC DNA]</scope>
    <source>
        <strain evidence="3">ATCC BAA-1392 / DSM 18658 / VKM B-2454 / MOB10</strain>
    </source>
</reference>